<organism evidence="1">
    <name type="scientific">viral metagenome</name>
    <dbReference type="NCBI Taxonomy" id="1070528"/>
    <lineage>
        <taxon>unclassified sequences</taxon>
        <taxon>metagenomes</taxon>
        <taxon>organismal metagenomes</taxon>
    </lineage>
</organism>
<accession>A0A6C0C0G6</accession>
<evidence type="ECO:0000313" key="1">
    <source>
        <dbReference type="EMBL" id="QHS97264.1"/>
    </source>
</evidence>
<proteinExistence type="predicted"/>
<reference evidence="1" key="1">
    <citation type="journal article" date="2020" name="Nature">
        <title>Giant virus diversity and host interactions through global metagenomics.</title>
        <authorList>
            <person name="Schulz F."/>
            <person name="Roux S."/>
            <person name="Paez-Espino D."/>
            <person name="Jungbluth S."/>
            <person name="Walsh D.A."/>
            <person name="Denef V.J."/>
            <person name="McMahon K.D."/>
            <person name="Konstantinidis K.T."/>
            <person name="Eloe-Fadrosh E.A."/>
            <person name="Kyrpides N.C."/>
            <person name="Woyke T."/>
        </authorList>
    </citation>
    <scope>NUCLEOTIDE SEQUENCE</scope>
    <source>
        <strain evidence="1">GVMAG-M-3300020169-51</strain>
    </source>
</reference>
<sequence>MPCSACGGAKKTSGRGKTAGMSLGFRGCGSYYYFRRRRVAGRGR</sequence>
<name>A0A6C0C0G6_9ZZZZ</name>
<dbReference type="EMBL" id="MN739292">
    <property type="protein sequence ID" value="QHS97264.1"/>
    <property type="molecule type" value="Genomic_DNA"/>
</dbReference>
<dbReference type="AlphaFoldDB" id="A0A6C0C0G6"/>
<protein>
    <submittedName>
        <fullName evidence="1">Uncharacterized protein</fullName>
    </submittedName>
</protein>